<dbReference type="GO" id="GO:0016020">
    <property type="term" value="C:membrane"/>
    <property type="evidence" value="ECO:0007669"/>
    <property type="project" value="TreeGrafter"/>
</dbReference>
<evidence type="ECO:0000259" key="2">
    <source>
        <dbReference type="PROSITE" id="PS50106"/>
    </source>
</evidence>
<dbReference type="GO" id="GO:0030140">
    <property type="term" value="C:trans-Golgi network transport vesicle"/>
    <property type="evidence" value="ECO:0007669"/>
    <property type="project" value="TreeGrafter"/>
</dbReference>
<dbReference type="CDD" id="cd00136">
    <property type="entry name" value="PDZ_canonical"/>
    <property type="match status" value="1"/>
</dbReference>
<dbReference type="Pfam" id="PF00595">
    <property type="entry name" value="PDZ"/>
    <property type="match status" value="1"/>
</dbReference>
<dbReference type="SMART" id="SM00228">
    <property type="entry name" value="PDZ"/>
    <property type="match status" value="1"/>
</dbReference>
<reference evidence="4" key="1">
    <citation type="submission" date="2010-08" db="EMBL/GenBank/DDBJ databases">
        <authorList>
            <consortium name="Caenorhabditis japonica Sequencing Consortium"/>
            <person name="Wilson R.K."/>
        </authorList>
    </citation>
    <scope>NUCLEOTIDE SEQUENCE [LARGE SCALE GENOMIC DNA]</scope>
    <source>
        <strain evidence="4">DF5081</strain>
    </source>
</reference>
<dbReference type="OMA" id="MHLMATR"/>
<dbReference type="GO" id="GO:2000009">
    <property type="term" value="P:negative regulation of protein localization to cell surface"/>
    <property type="evidence" value="ECO:0007669"/>
    <property type="project" value="TreeGrafter"/>
</dbReference>
<reference evidence="3" key="2">
    <citation type="submission" date="2022-06" db="UniProtKB">
        <authorList>
            <consortium name="EnsemblMetazoa"/>
        </authorList>
    </citation>
    <scope>IDENTIFICATION</scope>
    <source>
        <strain evidence="3">DF5081</strain>
    </source>
</reference>
<dbReference type="PANTHER" id="PTHR16528:SF2">
    <property type="entry name" value="GOLGI-ASSOCIATED PDZ AND COILED-COIL MOTIF-CONTAINING PROTEIN"/>
    <property type="match status" value="1"/>
</dbReference>
<dbReference type="SUPFAM" id="SSF50156">
    <property type="entry name" value="PDZ domain-like"/>
    <property type="match status" value="1"/>
</dbReference>
<dbReference type="InterPro" id="IPR036034">
    <property type="entry name" value="PDZ_sf"/>
</dbReference>
<sequence length="354" mass="40090">MTPPSTEQQLNRLTATFNFAMTKALAADSKHDWLTHLKAMSNAFTQACTAVTSEESSKKMAMQERDAALEQLVQVNAKVAASDNLIQQIHVLLAAKNRNSTDLASQNIFDRLCEQVRLDMKDIYNYRVLEARLKVEKWRNSRMLKHINSISKQSVMHLMATRFYARELAAMRQMMDLVHNTSSIETAVKSKLWDEIETENRLLRLNTLWLINRINSANLEDAPFENGDNSHSPPRLVILMREHINQGLGLEITGGCDQFRPVVVTGKLQRSMADDDQLLINDRILAVDGTFVTNTTTHEDVMQMLQTESAKDFIALIVSQFDPTKHPNGLPSPRHIVTPLEDSSTQSSMSIRED</sequence>
<name>A0A8R1DML7_CAEJA</name>
<dbReference type="InterPro" id="IPR001478">
    <property type="entry name" value="PDZ"/>
</dbReference>
<dbReference type="PROSITE" id="PS50106">
    <property type="entry name" value="PDZ"/>
    <property type="match status" value="1"/>
</dbReference>
<dbReference type="GO" id="GO:0044325">
    <property type="term" value="F:transmembrane transporter binding"/>
    <property type="evidence" value="ECO:0007669"/>
    <property type="project" value="TreeGrafter"/>
</dbReference>
<keyword evidence="4" id="KW-1185">Reference proteome</keyword>
<evidence type="ECO:0000313" key="3">
    <source>
        <dbReference type="EnsemblMetazoa" id="CJA06015.1"/>
    </source>
</evidence>
<dbReference type="EnsemblMetazoa" id="CJA06015.1">
    <property type="protein sequence ID" value="CJA06015.1"/>
    <property type="gene ID" value="WBGene00125219"/>
</dbReference>
<evidence type="ECO:0000313" key="4">
    <source>
        <dbReference type="Proteomes" id="UP000005237"/>
    </source>
</evidence>
<accession>A0A8R1DML7</accession>
<dbReference type="GO" id="GO:0005794">
    <property type="term" value="C:Golgi apparatus"/>
    <property type="evidence" value="ECO:0007669"/>
    <property type="project" value="InterPro"/>
</dbReference>
<protein>
    <submittedName>
        <fullName evidence="3">PDZ domain-containing protein</fullName>
    </submittedName>
</protein>
<organism evidence="3 4">
    <name type="scientific">Caenorhabditis japonica</name>
    <dbReference type="NCBI Taxonomy" id="281687"/>
    <lineage>
        <taxon>Eukaryota</taxon>
        <taxon>Metazoa</taxon>
        <taxon>Ecdysozoa</taxon>
        <taxon>Nematoda</taxon>
        <taxon>Chromadorea</taxon>
        <taxon>Rhabditida</taxon>
        <taxon>Rhabditina</taxon>
        <taxon>Rhabditomorpha</taxon>
        <taxon>Rhabditoidea</taxon>
        <taxon>Rhabditidae</taxon>
        <taxon>Peloderinae</taxon>
        <taxon>Caenorhabditis</taxon>
    </lineage>
</organism>
<dbReference type="AlphaFoldDB" id="A0A8R1DML7"/>
<dbReference type="Proteomes" id="UP000005237">
    <property type="component" value="Unassembled WGS sequence"/>
</dbReference>
<dbReference type="InterPro" id="IPR038879">
    <property type="entry name" value="GOPC"/>
</dbReference>
<feature type="region of interest" description="Disordered" evidence="1">
    <location>
        <begin position="324"/>
        <end position="354"/>
    </location>
</feature>
<proteinExistence type="predicted"/>
<dbReference type="Gene3D" id="2.30.42.10">
    <property type="match status" value="1"/>
</dbReference>
<feature type="domain" description="PDZ" evidence="2">
    <location>
        <begin position="236"/>
        <end position="320"/>
    </location>
</feature>
<feature type="compositionally biased region" description="Polar residues" evidence="1">
    <location>
        <begin position="341"/>
        <end position="354"/>
    </location>
</feature>
<evidence type="ECO:0000256" key="1">
    <source>
        <dbReference type="SAM" id="MobiDB-lite"/>
    </source>
</evidence>
<dbReference type="PANTHER" id="PTHR16528">
    <property type="entry name" value="GOLGI-ASSOCIATED PDZ AND COILED-COIL MOTIF-CONTAINING"/>
    <property type="match status" value="1"/>
</dbReference>